<dbReference type="AlphaFoldDB" id="E9HP41"/>
<accession>E9HP41</accession>
<dbReference type="Proteomes" id="UP000000305">
    <property type="component" value="Unassembled WGS sequence"/>
</dbReference>
<organism evidence="1 2">
    <name type="scientific">Daphnia pulex</name>
    <name type="common">Water flea</name>
    <dbReference type="NCBI Taxonomy" id="6669"/>
    <lineage>
        <taxon>Eukaryota</taxon>
        <taxon>Metazoa</taxon>
        <taxon>Ecdysozoa</taxon>
        <taxon>Arthropoda</taxon>
        <taxon>Crustacea</taxon>
        <taxon>Branchiopoda</taxon>
        <taxon>Diplostraca</taxon>
        <taxon>Cladocera</taxon>
        <taxon>Anomopoda</taxon>
        <taxon>Daphniidae</taxon>
        <taxon>Daphnia</taxon>
    </lineage>
</organism>
<gene>
    <name evidence="1" type="ORF">DAPPUDRAFT_116342</name>
</gene>
<dbReference type="InParanoid" id="E9HP41"/>
<evidence type="ECO:0000313" key="1">
    <source>
        <dbReference type="EMBL" id="EFX66500.1"/>
    </source>
</evidence>
<dbReference type="EMBL" id="GL732702">
    <property type="protein sequence ID" value="EFX66500.1"/>
    <property type="molecule type" value="Genomic_DNA"/>
</dbReference>
<dbReference type="PhylomeDB" id="E9HP41"/>
<dbReference type="HOGENOM" id="CLU_1442453_0_0_1"/>
<proteinExistence type="predicted"/>
<protein>
    <submittedName>
        <fullName evidence="1">Uncharacterized protein</fullName>
    </submittedName>
</protein>
<reference evidence="1 2" key="1">
    <citation type="journal article" date="2011" name="Science">
        <title>The ecoresponsive genome of Daphnia pulex.</title>
        <authorList>
            <person name="Colbourne J.K."/>
            <person name="Pfrender M.E."/>
            <person name="Gilbert D."/>
            <person name="Thomas W.K."/>
            <person name="Tucker A."/>
            <person name="Oakley T.H."/>
            <person name="Tokishita S."/>
            <person name="Aerts A."/>
            <person name="Arnold G.J."/>
            <person name="Basu M.K."/>
            <person name="Bauer D.J."/>
            <person name="Caceres C.E."/>
            <person name="Carmel L."/>
            <person name="Casola C."/>
            <person name="Choi J.H."/>
            <person name="Detter J.C."/>
            <person name="Dong Q."/>
            <person name="Dusheyko S."/>
            <person name="Eads B.D."/>
            <person name="Frohlich T."/>
            <person name="Geiler-Samerotte K.A."/>
            <person name="Gerlach D."/>
            <person name="Hatcher P."/>
            <person name="Jogdeo S."/>
            <person name="Krijgsveld J."/>
            <person name="Kriventseva E.V."/>
            <person name="Kultz D."/>
            <person name="Laforsch C."/>
            <person name="Lindquist E."/>
            <person name="Lopez J."/>
            <person name="Manak J.R."/>
            <person name="Muller J."/>
            <person name="Pangilinan J."/>
            <person name="Patwardhan R.P."/>
            <person name="Pitluck S."/>
            <person name="Pritham E.J."/>
            <person name="Rechtsteiner A."/>
            <person name="Rho M."/>
            <person name="Rogozin I.B."/>
            <person name="Sakarya O."/>
            <person name="Salamov A."/>
            <person name="Schaack S."/>
            <person name="Shapiro H."/>
            <person name="Shiga Y."/>
            <person name="Skalitzky C."/>
            <person name="Smith Z."/>
            <person name="Souvorov A."/>
            <person name="Sung W."/>
            <person name="Tang Z."/>
            <person name="Tsuchiya D."/>
            <person name="Tu H."/>
            <person name="Vos H."/>
            <person name="Wang M."/>
            <person name="Wolf Y.I."/>
            <person name="Yamagata H."/>
            <person name="Yamada T."/>
            <person name="Ye Y."/>
            <person name="Shaw J.R."/>
            <person name="Andrews J."/>
            <person name="Crease T.J."/>
            <person name="Tang H."/>
            <person name="Lucas S.M."/>
            <person name="Robertson H.M."/>
            <person name="Bork P."/>
            <person name="Koonin E.V."/>
            <person name="Zdobnov E.M."/>
            <person name="Grigoriev I.V."/>
            <person name="Lynch M."/>
            <person name="Boore J.L."/>
        </authorList>
    </citation>
    <scope>NUCLEOTIDE SEQUENCE [LARGE SCALE GENOMIC DNA]</scope>
</reference>
<dbReference type="KEGG" id="dpx:DAPPUDRAFT_116342"/>
<evidence type="ECO:0000313" key="2">
    <source>
        <dbReference type="Proteomes" id="UP000000305"/>
    </source>
</evidence>
<keyword evidence="2" id="KW-1185">Reference proteome</keyword>
<name>E9HP41_DAPPU</name>
<sequence>MDPSGSGLARYKDLIHPLKNEKKVTYMPIADRYGYRDRLSVNLRSSFYGGFCNFGSIKMCSISCKPSNLVNIEMLNNFEDFGIPKSNVHFVLYGHETLADEMYSNSFTLTGCDMLKIFNYKQSFPWTVELRRNCYARLFISGLDPRRNKLTNVNRNLTEEEIIGIQNRMSIIEKEEKENLPLLSLMLK</sequence>